<dbReference type="Proteomes" id="UP000014585">
    <property type="component" value="Unassembled WGS sequence"/>
</dbReference>
<name>S3JY95_9ENTR</name>
<dbReference type="PATRIC" id="fig|566551.4.peg.1312"/>
<protein>
    <submittedName>
        <fullName evidence="1">Uncharacterized protein</fullName>
    </submittedName>
</protein>
<evidence type="ECO:0000313" key="1">
    <source>
        <dbReference type="EMBL" id="EPF18014.1"/>
    </source>
</evidence>
<sequence>MTKEIEFIIISDNPLALYGLKLLIHSFMPRAIITGNTMWQECPAEPGDSVQGIIIVASDRYSRHRTLSVTHMLHSIKPKVPQLLLHSEANSVLASLVPQRFSLKLSASLQEIAVKIAHITYRSGKENKRVPLTQLQGQVIKLLQHMPPIQVSKRLGINIKKISRYKQLMISYLGIQGHQLDCKLINHYREIKIITTEQGEPVE</sequence>
<proteinExistence type="predicted"/>
<dbReference type="AlphaFoldDB" id="S3JY95"/>
<accession>S3JY95</accession>
<gene>
    <name evidence="1" type="ORF">HMPREF0201_01423</name>
</gene>
<evidence type="ECO:0000313" key="2">
    <source>
        <dbReference type="Proteomes" id="UP000014585"/>
    </source>
</evidence>
<dbReference type="STRING" id="566551.HMPREF0201_01423"/>
<reference evidence="1 2" key="1">
    <citation type="submission" date="2013-04" db="EMBL/GenBank/DDBJ databases">
        <authorList>
            <person name="Weinstock G."/>
            <person name="Sodergren E."/>
            <person name="Lobos E.A."/>
            <person name="Fulton L."/>
            <person name="Fulton R."/>
            <person name="Courtney L."/>
            <person name="Fronick C."/>
            <person name="O'Laughlin M."/>
            <person name="Godfrey J."/>
            <person name="Wilson R.M."/>
            <person name="Miner T."/>
            <person name="Farmer C."/>
            <person name="Delehaunty K."/>
            <person name="Cordes M."/>
            <person name="Minx P."/>
            <person name="Tomlinson C."/>
            <person name="Chen J."/>
            <person name="Wollam A."/>
            <person name="Pepin K.H."/>
            <person name="Palsikar V.B."/>
            <person name="Zhang X."/>
            <person name="Suruliraj S."/>
            <person name="Perna N.T."/>
            <person name="Plunkett G."/>
            <person name="Warren W."/>
            <person name="Mitreva M."/>
            <person name="Mardis E.R."/>
            <person name="Wilson R.K."/>
        </authorList>
    </citation>
    <scope>NUCLEOTIDE SEQUENCE [LARGE SCALE GENOMIC DNA]</scope>
    <source>
        <strain evidence="1 2">DSM 4568</strain>
    </source>
</reference>
<organism evidence="1 2">
    <name type="scientific">Cedecea davisae DSM 4568</name>
    <dbReference type="NCBI Taxonomy" id="566551"/>
    <lineage>
        <taxon>Bacteria</taxon>
        <taxon>Pseudomonadati</taxon>
        <taxon>Pseudomonadota</taxon>
        <taxon>Gammaproteobacteria</taxon>
        <taxon>Enterobacterales</taxon>
        <taxon>Enterobacteriaceae</taxon>
        <taxon>Cedecea</taxon>
    </lineage>
</organism>
<dbReference type="RefSeq" id="WP_016535736.1">
    <property type="nucleotide sequence ID" value="NZ_KE161030.1"/>
</dbReference>
<dbReference type="HOGENOM" id="CLU_1346881_0_0_6"/>
<dbReference type="EMBL" id="ATDT01000009">
    <property type="protein sequence ID" value="EPF18014.1"/>
    <property type="molecule type" value="Genomic_DNA"/>
</dbReference>
<comment type="caution">
    <text evidence="1">The sequence shown here is derived from an EMBL/GenBank/DDBJ whole genome shotgun (WGS) entry which is preliminary data.</text>
</comment>